<reference evidence="4" key="1">
    <citation type="submission" date="2020-05" db="EMBL/GenBank/DDBJ databases">
        <authorList>
            <person name="Chiriac C."/>
            <person name="Salcher M."/>
            <person name="Ghai R."/>
            <person name="Kavagutti S V."/>
        </authorList>
    </citation>
    <scope>NUCLEOTIDE SEQUENCE</scope>
</reference>
<evidence type="ECO:0000259" key="3">
    <source>
        <dbReference type="PROSITE" id="PS51161"/>
    </source>
</evidence>
<dbReference type="GO" id="GO:0005524">
    <property type="term" value="F:ATP binding"/>
    <property type="evidence" value="ECO:0007669"/>
    <property type="project" value="UniProtKB-KW"/>
</dbReference>
<dbReference type="HAMAP" id="MF_00440">
    <property type="entry name" value="NrdR"/>
    <property type="match status" value="1"/>
</dbReference>
<dbReference type="PROSITE" id="PS51161">
    <property type="entry name" value="ATP_CONE"/>
    <property type="match status" value="1"/>
</dbReference>
<dbReference type="GO" id="GO:0045892">
    <property type="term" value="P:negative regulation of DNA-templated transcription"/>
    <property type="evidence" value="ECO:0007669"/>
    <property type="project" value="InterPro"/>
</dbReference>
<protein>
    <submittedName>
        <fullName evidence="4">Unannotated protein</fullName>
    </submittedName>
</protein>
<evidence type="ECO:0000313" key="4">
    <source>
        <dbReference type="EMBL" id="CAB4636024.1"/>
    </source>
</evidence>
<dbReference type="GO" id="GO:0008270">
    <property type="term" value="F:zinc ion binding"/>
    <property type="evidence" value="ECO:0007669"/>
    <property type="project" value="InterPro"/>
</dbReference>
<keyword evidence="1" id="KW-0547">Nucleotide-binding</keyword>
<dbReference type="AlphaFoldDB" id="A0A6J6JHP6"/>
<dbReference type="PANTHER" id="PTHR30455">
    <property type="entry name" value="TRANSCRIPTIONAL REPRESSOR NRDR"/>
    <property type="match status" value="1"/>
</dbReference>
<proteinExistence type="inferred from homology"/>
<accession>A0A6J6JHP6</accession>
<feature type="domain" description="ATP-cone" evidence="3">
    <location>
        <begin position="1"/>
        <end position="90"/>
    </location>
</feature>
<dbReference type="Pfam" id="PF03477">
    <property type="entry name" value="ATP-cone"/>
    <property type="match status" value="1"/>
</dbReference>
<dbReference type="EMBL" id="CAEZVK010000110">
    <property type="protein sequence ID" value="CAB4636024.1"/>
    <property type="molecule type" value="Genomic_DNA"/>
</dbReference>
<name>A0A6J6JHP6_9ZZZZ</name>
<dbReference type="PANTHER" id="PTHR30455:SF2">
    <property type="entry name" value="TRANSCRIPTIONAL REPRESSOR NRDR"/>
    <property type="match status" value="1"/>
</dbReference>
<sequence length="111" mass="12298">MMVLKRSGDRVPFEQAKITEGIAAAAKGRPIDEGVIEQAAASIAEELRLLGPELTSEQVGFAVLEHLREIDHVAYMRFASVYKGFDDAADFQREITLLTKATEPKRHDSRA</sequence>
<dbReference type="InterPro" id="IPR003796">
    <property type="entry name" value="RNR_NrdR-like"/>
</dbReference>
<dbReference type="InterPro" id="IPR005144">
    <property type="entry name" value="ATP-cone_dom"/>
</dbReference>
<evidence type="ECO:0000256" key="1">
    <source>
        <dbReference type="ARBA" id="ARBA00022741"/>
    </source>
</evidence>
<organism evidence="4">
    <name type="scientific">freshwater metagenome</name>
    <dbReference type="NCBI Taxonomy" id="449393"/>
    <lineage>
        <taxon>unclassified sequences</taxon>
        <taxon>metagenomes</taxon>
        <taxon>ecological metagenomes</taxon>
    </lineage>
</organism>
<evidence type="ECO:0000256" key="2">
    <source>
        <dbReference type="ARBA" id="ARBA00022840"/>
    </source>
</evidence>
<keyword evidence="2" id="KW-0067">ATP-binding</keyword>
<gene>
    <name evidence="4" type="ORF">UFOPK2000_01026</name>
</gene>